<dbReference type="PROSITE" id="PS51296">
    <property type="entry name" value="RIESKE"/>
    <property type="match status" value="1"/>
</dbReference>
<organism evidence="8 9">
    <name type="scientific">Montanilutibacter psychrotolerans</name>
    <dbReference type="NCBI Taxonomy" id="1327343"/>
    <lineage>
        <taxon>Bacteria</taxon>
        <taxon>Pseudomonadati</taxon>
        <taxon>Pseudomonadota</taxon>
        <taxon>Gammaproteobacteria</taxon>
        <taxon>Lysobacterales</taxon>
        <taxon>Lysobacteraceae</taxon>
        <taxon>Montanilutibacter</taxon>
    </lineage>
</organism>
<dbReference type="SUPFAM" id="SSF50022">
    <property type="entry name" value="ISP domain"/>
    <property type="match status" value="1"/>
</dbReference>
<gene>
    <name evidence="8" type="ORF">EER27_13610</name>
</gene>
<dbReference type="RefSeq" id="WP_123088678.1">
    <property type="nucleotide sequence ID" value="NZ_RIBS01000007.1"/>
</dbReference>
<dbReference type="Gene3D" id="3.90.380.10">
    <property type="entry name" value="Naphthalene 1,2-dioxygenase Alpha Subunit, Chain A, domain 1"/>
    <property type="match status" value="2"/>
</dbReference>
<keyword evidence="8" id="KW-0223">Dioxygenase</keyword>
<evidence type="ECO:0000313" key="9">
    <source>
        <dbReference type="Proteomes" id="UP000267049"/>
    </source>
</evidence>
<reference evidence="8 9" key="1">
    <citation type="submission" date="2018-11" db="EMBL/GenBank/DDBJ databases">
        <title>Lysobacter cryohumiis sp. nov., isolated from soil in the Tianshan Mountains, Xinjiang, China.</title>
        <authorList>
            <person name="Luo Y."/>
            <person name="Sheng H."/>
        </authorList>
    </citation>
    <scope>NUCLEOTIDE SEQUENCE [LARGE SCALE GENOMIC DNA]</scope>
    <source>
        <strain evidence="8 9">ZS60</strain>
    </source>
</reference>
<dbReference type="CDD" id="cd03469">
    <property type="entry name" value="Rieske_RO_Alpha_N"/>
    <property type="match status" value="1"/>
</dbReference>
<keyword evidence="3" id="KW-0479">Metal-binding</keyword>
<evidence type="ECO:0000259" key="7">
    <source>
        <dbReference type="PROSITE" id="PS51296"/>
    </source>
</evidence>
<evidence type="ECO:0000256" key="2">
    <source>
        <dbReference type="ARBA" id="ARBA00022714"/>
    </source>
</evidence>
<evidence type="ECO:0000256" key="5">
    <source>
        <dbReference type="ARBA" id="ARBA00023004"/>
    </source>
</evidence>
<dbReference type="Pfam" id="PF00848">
    <property type="entry name" value="Ring_hydroxyl_A"/>
    <property type="match status" value="1"/>
</dbReference>
<dbReference type="InterPro" id="IPR015879">
    <property type="entry name" value="Ring_hydroxy_dOase_asu_C_dom"/>
</dbReference>
<dbReference type="SUPFAM" id="SSF55961">
    <property type="entry name" value="Bet v1-like"/>
    <property type="match status" value="1"/>
</dbReference>
<dbReference type="PRINTS" id="PR00090">
    <property type="entry name" value="RNGDIOXGNASE"/>
</dbReference>
<keyword evidence="5" id="KW-0408">Iron</keyword>
<proteinExistence type="predicted"/>
<evidence type="ECO:0000256" key="1">
    <source>
        <dbReference type="ARBA" id="ARBA00001962"/>
    </source>
</evidence>
<keyword evidence="4" id="KW-0560">Oxidoreductase</keyword>
<sequence>MDPSDDLYLIAQPLAHATALPAHFYTDPAMVARDRRAVFDRGWQLLAHVCQLQAAGDHVVGDFAGLPVIAVRGADDVIRVFHNVCRHRAGPIASCDGLAAKSLRCRYHGWTYGLDGVLRSAPEMGSAEDFNVADVRLPQLAVRIWQGLVFAVVDEAHAPSFDAFVAGIDARLGADRGLEHYGHHHRVGYDVACNWKVYVDNYLEGYHVPHIHPGLNKLLDYRSYITQTAHWYSFQFSPLESGDGLYGDGDALYYWLWPNTMLNILPGRLQTNRVVPLGADRCRVEFDFYYTADDSGQARARREADLAFSDEVQLEDLTICEDVQRGLASGSYQPGRLNPLRENAVHHFHELLRGIYRNASAEP</sequence>
<accession>A0A3M8SUZ8</accession>
<dbReference type="GO" id="GO:0051537">
    <property type="term" value="F:2 iron, 2 sulfur cluster binding"/>
    <property type="evidence" value="ECO:0007669"/>
    <property type="project" value="UniProtKB-KW"/>
</dbReference>
<evidence type="ECO:0000313" key="8">
    <source>
        <dbReference type="EMBL" id="RNF82542.1"/>
    </source>
</evidence>
<dbReference type="InterPro" id="IPR017941">
    <property type="entry name" value="Rieske_2Fe-2S"/>
</dbReference>
<dbReference type="PANTHER" id="PTHR43756:SF5">
    <property type="entry name" value="CHOLINE MONOOXYGENASE, CHLOROPLASTIC"/>
    <property type="match status" value="1"/>
</dbReference>
<dbReference type="Proteomes" id="UP000267049">
    <property type="component" value="Unassembled WGS sequence"/>
</dbReference>
<protein>
    <submittedName>
        <fullName evidence="8">Aromatic ring-hydroxylating dioxygenase subunit alpha</fullName>
    </submittedName>
</protein>
<dbReference type="AlphaFoldDB" id="A0A3M8SUZ8"/>
<comment type="caution">
    <text evidence="8">The sequence shown here is derived from an EMBL/GenBank/DDBJ whole genome shotgun (WGS) entry which is preliminary data.</text>
</comment>
<keyword evidence="6" id="KW-0411">Iron-sulfur</keyword>
<dbReference type="GO" id="GO:0051213">
    <property type="term" value="F:dioxygenase activity"/>
    <property type="evidence" value="ECO:0007669"/>
    <property type="project" value="UniProtKB-KW"/>
</dbReference>
<dbReference type="InterPro" id="IPR001663">
    <property type="entry name" value="Rng_hydr_dOase-A"/>
</dbReference>
<dbReference type="Gene3D" id="2.102.10.10">
    <property type="entry name" value="Rieske [2Fe-2S] iron-sulphur domain"/>
    <property type="match status" value="1"/>
</dbReference>
<name>A0A3M8SUZ8_9GAMM</name>
<keyword evidence="9" id="KW-1185">Reference proteome</keyword>
<dbReference type="Pfam" id="PF00355">
    <property type="entry name" value="Rieske"/>
    <property type="match status" value="1"/>
</dbReference>
<dbReference type="OrthoDB" id="9769355at2"/>
<dbReference type="GO" id="GO:0005506">
    <property type="term" value="F:iron ion binding"/>
    <property type="evidence" value="ECO:0007669"/>
    <property type="project" value="InterPro"/>
</dbReference>
<evidence type="ECO:0000256" key="3">
    <source>
        <dbReference type="ARBA" id="ARBA00022723"/>
    </source>
</evidence>
<dbReference type="PANTHER" id="PTHR43756">
    <property type="entry name" value="CHOLINE MONOOXYGENASE, CHLOROPLASTIC"/>
    <property type="match status" value="1"/>
</dbReference>
<evidence type="ECO:0000256" key="6">
    <source>
        <dbReference type="ARBA" id="ARBA00023014"/>
    </source>
</evidence>
<dbReference type="EMBL" id="RIBS01000007">
    <property type="protein sequence ID" value="RNF82542.1"/>
    <property type="molecule type" value="Genomic_DNA"/>
</dbReference>
<comment type="cofactor">
    <cofactor evidence="1">
        <name>Fe cation</name>
        <dbReference type="ChEBI" id="CHEBI:24875"/>
    </cofactor>
</comment>
<feature type="domain" description="Rieske" evidence="7">
    <location>
        <begin position="43"/>
        <end position="151"/>
    </location>
</feature>
<keyword evidence="2" id="KW-0001">2Fe-2S</keyword>
<dbReference type="InterPro" id="IPR036922">
    <property type="entry name" value="Rieske_2Fe-2S_sf"/>
</dbReference>
<evidence type="ECO:0000256" key="4">
    <source>
        <dbReference type="ARBA" id="ARBA00023002"/>
    </source>
</evidence>